<evidence type="ECO:0000256" key="2">
    <source>
        <dbReference type="ARBA" id="ARBA00023043"/>
    </source>
</evidence>
<accession>A0A167SD25</accession>
<gene>
    <name evidence="4" type="ORF">LEL_10825</name>
</gene>
<evidence type="ECO:0000256" key="3">
    <source>
        <dbReference type="PROSITE-ProRule" id="PRU00023"/>
    </source>
</evidence>
<dbReference type="EMBL" id="AZHF01000023">
    <property type="protein sequence ID" value="OAA59511.1"/>
    <property type="molecule type" value="Genomic_DNA"/>
</dbReference>
<dbReference type="PANTHER" id="PTHR24198">
    <property type="entry name" value="ANKYRIN REPEAT AND PROTEIN KINASE DOMAIN-CONTAINING PROTEIN"/>
    <property type="match status" value="1"/>
</dbReference>
<dbReference type="SMART" id="SM00248">
    <property type="entry name" value="ANK"/>
    <property type="match status" value="2"/>
</dbReference>
<dbReference type="OrthoDB" id="426293at2759"/>
<dbReference type="PROSITE" id="PS50297">
    <property type="entry name" value="ANK_REP_REGION"/>
    <property type="match status" value="2"/>
</dbReference>
<comment type="caution">
    <text evidence="4">The sequence shown here is derived from an EMBL/GenBank/DDBJ whole genome shotgun (WGS) entry which is preliminary data.</text>
</comment>
<reference evidence="4 5" key="1">
    <citation type="journal article" date="2016" name="Genome Biol. Evol.">
        <title>Divergent and convergent evolution of fungal pathogenicity.</title>
        <authorList>
            <person name="Shang Y."/>
            <person name="Xiao G."/>
            <person name="Zheng P."/>
            <person name="Cen K."/>
            <person name="Zhan S."/>
            <person name="Wang C."/>
        </authorList>
    </citation>
    <scope>NUCLEOTIDE SEQUENCE [LARGE SCALE GENOMIC DNA]</scope>
    <source>
        <strain evidence="4 5">RCEF 1005</strain>
    </source>
</reference>
<keyword evidence="1" id="KW-0677">Repeat</keyword>
<feature type="repeat" description="ANK" evidence="3">
    <location>
        <begin position="58"/>
        <end position="90"/>
    </location>
</feature>
<feature type="repeat" description="ANK" evidence="3">
    <location>
        <begin position="95"/>
        <end position="127"/>
    </location>
</feature>
<evidence type="ECO:0000256" key="1">
    <source>
        <dbReference type="ARBA" id="ARBA00022737"/>
    </source>
</evidence>
<name>A0A167SD25_CORDF</name>
<dbReference type="PROSITE" id="PS50088">
    <property type="entry name" value="ANK_REPEAT"/>
    <property type="match status" value="2"/>
</dbReference>
<evidence type="ECO:0000313" key="4">
    <source>
        <dbReference type="EMBL" id="OAA59511.1"/>
    </source>
</evidence>
<keyword evidence="2 3" id="KW-0040">ANK repeat</keyword>
<dbReference type="PANTHER" id="PTHR24198:SF165">
    <property type="entry name" value="ANKYRIN REPEAT-CONTAINING PROTEIN-RELATED"/>
    <property type="match status" value="1"/>
</dbReference>
<keyword evidence="5" id="KW-1185">Reference proteome</keyword>
<dbReference type="Gene3D" id="1.25.40.20">
    <property type="entry name" value="Ankyrin repeat-containing domain"/>
    <property type="match status" value="1"/>
</dbReference>
<dbReference type="AlphaFoldDB" id="A0A167SD25"/>
<sequence>MALGYERLATDKITELRRPCWKPGTCHPRIYSYTASPELKAKAQEATFQAACWMNKLEYKTALMLAVYHGTPSMVGLLLKLGADPNVRAGHGDRHGTTALMHAIRMRKREAFSLLMDAGADIHQHTDGECAAYHLLTPRAVVDSCSGEIWTGLLKAGANVGRPVWLRDHRVTQYTILEQAVHEAFWGNSRPLDLIRDHAQGVDPVVLERAYGFLKGTMRWHDCTRADVRAALRREAKPKAKKVRFNLDCVEK</sequence>
<dbReference type="Pfam" id="PF12796">
    <property type="entry name" value="Ank_2"/>
    <property type="match status" value="1"/>
</dbReference>
<dbReference type="Proteomes" id="UP000076881">
    <property type="component" value="Unassembled WGS sequence"/>
</dbReference>
<evidence type="ECO:0000313" key="5">
    <source>
        <dbReference type="Proteomes" id="UP000076881"/>
    </source>
</evidence>
<proteinExistence type="predicted"/>
<dbReference type="InterPro" id="IPR002110">
    <property type="entry name" value="Ankyrin_rpt"/>
</dbReference>
<protein>
    <submittedName>
        <fullName evidence="4">Ankyrin repeat-containing domain protein</fullName>
    </submittedName>
</protein>
<dbReference type="SUPFAM" id="SSF48403">
    <property type="entry name" value="Ankyrin repeat"/>
    <property type="match status" value="1"/>
</dbReference>
<organism evidence="4 5">
    <name type="scientific">Akanthomyces lecanii RCEF 1005</name>
    <dbReference type="NCBI Taxonomy" id="1081108"/>
    <lineage>
        <taxon>Eukaryota</taxon>
        <taxon>Fungi</taxon>
        <taxon>Dikarya</taxon>
        <taxon>Ascomycota</taxon>
        <taxon>Pezizomycotina</taxon>
        <taxon>Sordariomycetes</taxon>
        <taxon>Hypocreomycetidae</taxon>
        <taxon>Hypocreales</taxon>
        <taxon>Cordycipitaceae</taxon>
        <taxon>Akanthomyces</taxon>
        <taxon>Cordyceps confragosa</taxon>
    </lineage>
</organism>
<dbReference type="InterPro" id="IPR036770">
    <property type="entry name" value="Ankyrin_rpt-contain_sf"/>
</dbReference>